<dbReference type="HOGENOM" id="CLU_057752_5_3_1"/>
<dbReference type="STRING" id="644352.J3NVW1"/>
<feature type="domain" description="BTB" evidence="1">
    <location>
        <begin position="87"/>
        <end position="154"/>
    </location>
</feature>
<dbReference type="PANTHER" id="PTHR47843">
    <property type="entry name" value="BTB DOMAIN-CONTAINING PROTEIN-RELATED"/>
    <property type="match status" value="1"/>
</dbReference>
<reference evidence="2" key="3">
    <citation type="submission" date="2010-09" db="EMBL/GenBank/DDBJ databases">
        <title>Annotation of Gaeumannomyces graminis var. tritici R3-111a-1.</title>
        <authorList>
            <consortium name="The Broad Institute Genome Sequencing Platform"/>
            <person name="Ma L.-J."/>
            <person name="Dead R."/>
            <person name="Young S.K."/>
            <person name="Zeng Q."/>
            <person name="Gargeya S."/>
            <person name="Fitzgerald M."/>
            <person name="Haas B."/>
            <person name="Abouelleil A."/>
            <person name="Alvarado L."/>
            <person name="Arachchi H.M."/>
            <person name="Berlin A."/>
            <person name="Brown A."/>
            <person name="Chapman S.B."/>
            <person name="Chen Z."/>
            <person name="Dunbar C."/>
            <person name="Freedman E."/>
            <person name="Gearin G."/>
            <person name="Gellesch M."/>
            <person name="Goldberg J."/>
            <person name="Griggs A."/>
            <person name="Gujja S."/>
            <person name="Heiman D."/>
            <person name="Howarth C."/>
            <person name="Larson L."/>
            <person name="Lui A."/>
            <person name="MacDonald P.J.P."/>
            <person name="Mehta T."/>
            <person name="Montmayeur A."/>
            <person name="Murphy C."/>
            <person name="Neiman D."/>
            <person name="Pearson M."/>
            <person name="Priest M."/>
            <person name="Roberts A."/>
            <person name="Saif S."/>
            <person name="Shea T."/>
            <person name="Shenoy N."/>
            <person name="Sisk P."/>
            <person name="Stolte C."/>
            <person name="Sykes S."/>
            <person name="Yandava C."/>
            <person name="Wortman J."/>
            <person name="Nusbaum C."/>
            <person name="Birren B."/>
        </authorList>
    </citation>
    <scope>NUCLEOTIDE SEQUENCE</scope>
    <source>
        <strain evidence="2">R3-111a-1</strain>
    </source>
</reference>
<evidence type="ECO:0000259" key="1">
    <source>
        <dbReference type="PROSITE" id="PS50097"/>
    </source>
</evidence>
<dbReference type="VEuPathDB" id="FungiDB:GGTG_05423"/>
<dbReference type="EnsemblFungi" id="EJT75490">
    <property type="protein sequence ID" value="EJT75490"/>
    <property type="gene ID" value="GGTG_05423"/>
</dbReference>
<reference evidence="2" key="2">
    <citation type="submission" date="2010-07" db="EMBL/GenBank/DDBJ databases">
        <authorList>
            <consortium name="The Broad Institute Genome Sequencing Platform"/>
            <consortium name="Broad Institute Genome Sequencing Center for Infectious Disease"/>
            <person name="Ma L.-J."/>
            <person name="Dead R."/>
            <person name="Young S."/>
            <person name="Zeng Q."/>
            <person name="Koehrsen M."/>
            <person name="Alvarado L."/>
            <person name="Berlin A."/>
            <person name="Chapman S.B."/>
            <person name="Chen Z."/>
            <person name="Freedman E."/>
            <person name="Gellesch M."/>
            <person name="Goldberg J."/>
            <person name="Griggs A."/>
            <person name="Gujja S."/>
            <person name="Heilman E.R."/>
            <person name="Heiman D."/>
            <person name="Hepburn T."/>
            <person name="Howarth C."/>
            <person name="Jen D."/>
            <person name="Larson L."/>
            <person name="Mehta T."/>
            <person name="Neiman D."/>
            <person name="Pearson M."/>
            <person name="Roberts A."/>
            <person name="Saif S."/>
            <person name="Shea T."/>
            <person name="Shenoy N."/>
            <person name="Sisk P."/>
            <person name="Stolte C."/>
            <person name="Sykes S."/>
            <person name="Walk T."/>
            <person name="White J."/>
            <person name="Yandava C."/>
            <person name="Haas B."/>
            <person name="Nusbaum C."/>
            <person name="Birren B."/>
        </authorList>
    </citation>
    <scope>NUCLEOTIDE SEQUENCE</scope>
    <source>
        <strain evidence="2">R3-111a-1</strain>
    </source>
</reference>
<dbReference type="AlphaFoldDB" id="J3NVW1"/>
<keyword evidence="4" id="KW-1185">Reference proteome</keyword>
<evidence type="ECO:0000313" key="2">
    <source>
        <dbReference type="EMBL" id="EJT75490.1"/>
    </source>
</evidence>
<proteinExistence type="predicted"/>
<sequence length="279" mass="31609">MRLVWGTTEHTCLLETYRLTTACLYPNATQPPWCSAMSRAFDGTLMDFTALTKTSPGRPQSNGVPTEDCTTELLVALKGLYQSGDYSDLTLSCGGKDYKLHKSVVCPRSDFFAAACRGYFKEAREGRISLPEDDPQIVDLMVQYFYHLEYHISVESHGTRRNKDLVNQTQMLGWHLSTHVKVYAMAEKYGIVGLKAVARRRFEAAVDDVWHHSHFIEAAREAYGSTVETDRPLRDAVSLKFMARPDLLARSEARDLLKEVPALAYDVLMLVHRPAYDYN</sequence>
<dbReference type="OrthoDB" id="6359816at2759"/>
<dbReference type="GeneID" id="20345881"/>
<dbReference type="EMBL" id="GL385397">
    <property type="protein sequence ID" value="EJT75490.1"/>
    <property type="molecule type" value="Genomic_DNA"/>
</dbReference>
<dbReference type="CDD" id="cd18186">
    <property type="entry name" value="BTB_POZ_ZBTB_KLHL-like"/>
    <property type="match status" value="1"/>
</dbReference>
<name>J3NVW1_GAET3</name>
<reference evidence="4" key="1">
    <citation type="submission" date="2010-07" db="EMBL/GenBank/DDBJ databases">
        <title>The genome sequence of Gaeumannomyces graminis var. tritici strain R3-111a-1.</title>
        <authorList>
            <consortium name="The Broad Institute Genome Sequencing Platform"/>
            <person name="Ma L.-J."/>
            <person name="Dead R."/>
            <person name="Young S."/>
            <person name="Zeng Q."/>
            <person name="Koehrsen M."/>
            <person name="Alvarado L."/>
            <person name="Berlin A."/>
            <person name="Chapman S.B."/>
            <person name="Chen Z."/>
            <person name="Freedman E."/>
            <person name="Gellesch M."/>
            <person name="Goldberg J."/>
            <person name="Griggs A."/>
            <person name="Gujja S."/>
            <person name="Heilman E.R."/>
            <person name="Heiman D."/>
            <person name="Hepburn T."/>
            <person name="Howarth C."/>
            <person name="Jen D."/>
            <person name="Larson L."/>
            <person name="Mehta T."/>
            <person name="Neiman D."/>
            <person name="Pearson M."/>
            <person name="Roberts A."/>
            <person name="Saif S."/>
            <person name="Shea T."/>
            <person name="Shenoy N."/>
            <person name="Sisk P."/>
            <person name="Stolte C."/>
            <person name="Sykes S."/>
            <person name="Walk T."/>
            <person name="White J."/>
            <person name="Yandava C."/>
            <person name="Haas B."/>
            <person name="Nusbaum C."/>
            <person name="Birren B."/>
        </authorList>
    </citation>
    <scope>NUCLEOTIDE SEQUENCE [LARGE SCALE GENOMIC DNA]</scope>
    <source>
        <strain evidence="4">R3-111a-1</strain>
    </source>
</reference>
<protein>
    <recommendedName>
        <fullName evidence="1">BTB domain-containing protein</fullName>
    </recommendedName>
</protein>
<dbReference type="PROSITE" id="PS50097">
    <property type="entry name" value="BTB"/>
    <property type="match status" value="1"/>
</dbReference>
<evidence type="ECO:0000313" key="4">
    <source>
        <dbReference type="Proteomes" id="UP000006039"/>
    </source>
</evidence>
<dbReference type="eggNOG" id="ENOG502SQDU">
    <property type="taxonomic scope" value="Eukaryota"/>
</dbReference>
<reference evidence="3" key="5">
    <citation type="submission" date="2018-04" db="UniProtKB">
        <authorList>
            <consortium name="EnsemblFungi"/>
        </authorList>
    </citation>
    <scope>IDENTIFICATION</scope>
    <source>
        <strain evidence="3">R3-111a-1</strain>
    </source>
</reference>
<organism evidence="2">
    <name type="scientific">Gaeumannomyces tritici (strain R3-111a-1)</name>
    <name type="common">Wheat and barley take-all root rot fungus</name>
    <name type="synonym">Gaeumannomyces graminis var. tritici</name>
    <dbReference type="NCBI Taxonomy" id="644352"/>
    <lineage>
        <taxon>Eukaryota</taxon>
        <taxon>Fungi</taxon>
        <taxon>Dikarya</taxon>
        <taxon>Ascomycota</taxon>
        <taxon>Pezizomycotina</taxon>
        <taxon>Sordariomycetes</taxon>
        <taxon>Sordariomycetidae</taxon>
        <taxon>Magnaporthales</taxon>
        <taxon>Magnaporthaceae</taxon>
        <taxon>Gaeumannomyces</taxon>
    </lineage>
</organism>
<evidence type="ECO:0000313" key="3">
    <source>
        <dbReference type="EnsemblFungi" id="EJT75490"/>
    </source>
</evidence>
<gene>
    <name evidence="3" type="primary">20345881</name>
    <name evidence="2" type="ORF">GGTG_05423</name>
</gene>
<dbReference type="RefSeq" id="XP_009221490.1">
    <property type="nucleotide sequence ID" value="XM_009223226.1"/>
</dbReference>
<accession>J3NVW1</accession>
<dbReference type="Proteomes" id="UP000006039">
    <property type="component" value="Unassembled WGS sequence"/>
</dbReference>
<dbReference type="Pfam" id="PF00651">
    <property type="entry name" value="BTB"/>
    <property type="match status" value="1"/>
</dbReference>
<dbReference type="PANTHER" id="PTHR47843:SF5">
    <property type="entry name" value="BTB_POZ DOMAIN PROTEIN"/>
    <property type="match status" value="1"/>
</dbReference>
<reference evidence="3" key="4">
    <citation type="journal article" date="2015" name="G3 (Bethesda)">
        <title>Genome sequences of three phytopathogenic species of the Magnaporthaceae family of fungi.</title>
        <authorList>
            <person name="Okagaki L.H."/>
            <person name="Nunes C.C."/>
            <person name="Sailsbery J."/>
            <person name="Clay B."/>
            <person name="Brown D."/>
            <person name="John T."/>
            <person name="Oh Y."/>
            <person name="Young N."/>
            <person name="Fitzgerald M."/>
            <person name="Haas B.J."/>
            <person name="Zeng Q."/>
            <person name="Young S."/>
            <person name="Adiconis X."/>
            <person name="Fan L."/>
            <person name="Levin J.Z."/>
            <person name="Mitchell T.K."/>
            <person name="Okubara P.A."/>
            <person name="Farman M.L."/>
            <person name="Kohn L.M."/>
            <person name="Birren B."/>
            <person name="Ma L.-J."/>
            <person name="Dean R.A."/>
        </authorList>
    </citation>
    <scope>NUCLEOTIDE SEQUENCE</scope>
    <source>
        <strain evidence="3">R3-111a-1</strain>
    </source>
</reference>
<dbReference type="InterPro" id="IPR011333">
    <property type="entry name" value="SKP1/BTB/POZ_sf"/>
</dbReference>
<dbReference type="InterPro" id="IPR000210">
    <property type="entry name" value="BTB/POZ_dom"/>
</dbReference>
<dbReference type="SMART" id="SM00225">
    <property type="entry name" value="BTB"/>
    <property type="match status" value="1"/>
</dbReference>
<dbReference type="SUPFAM" id="SSF54695">
    <property type="entry name" value="POZ domain"/>
    <property type="match status" value="1"/>
</dbReference>
<dbReference type="Gene3D" id="3.30.710.10">
    <property type="entry name" value="Potassium Channel Kv1.1, Chain A"/>
    <property type="match status" value="1"/>
</dbReference>